<dbReference type="InterPro" id="IPR050630">
    <property type="entry name" value="WD_repeat_EMAP"/>
</dbReference>
<dbReference type="GO" id="GO:0008017">
    <property type="term" value="F:microtubule binding"/>
    <property type="evidence" value="ECO:0007669"/>
    <property type="project" value="TreeGrafter"/>
</dbReference>
<sequence>MNHDGALAAACIVQGHGLGEVWGLATHPTRSLAVTASDDQTVRLWDLEEHMPLATSILNTDARAVAFSHDGLHVAVGLKHGIFVVLEAE</sequence>
<dbReference type="PANTHER" id="PTHR13720">
    <property type="entry name" value="WD-40 REPEAT PROTEIN"/>
    <property type="match status" value="1"/>
</dbReference>
<accession>A0AAN8WJY5</accession>
<evidence type="ECO:0000313" key="4">
    <source>
        <dbReference type="EMBL" id="KAK7066467.1"/>
    </source>
</evidence>
<keyword evidence="1 3" id="KW-0853">WD repeat</keyword>
<dbReference type="GO" id="GO:0005929">
    <property type="term" value="C:cilium"/>
    <property type="evidence" value="ECO:0007669"/>
    <property type="project" value="UniProtKB-ARBA"/>
</dbReference>
<evidence type="ECO:0000313" key="5">
    <source>
        <dbReference type="Proteomes" id="UP001381693"/>
    </source>
</evidence>
<dbReference type="SMART" id="SM00320">
    <property type="entry name" value="WD40"/>
    <property type="match status" value="1"/>
</dbReference>
<dbReference type="AlphaFoldDB" id="A0AAN8WJY5"/>
<keyword evidence="2" id="KW-0677">Repeat</keyword>
<dbReference type="PROSITE" id="PS50082">
    <property type="entry name" value="WD_REPEATS_2"/>
    <property type="match status" value="1"/>
</dbReference>
<dbReference type="InterPro" id="IPR036322">
    <property type="entry name" value="WD40_repeat_dom_sf"/>
</dbReference>
<evidence type="ECO:0000256" key="1">
    <source>
        <dbReference type="ARBA" id="ARBA00022574"/>
    </source>
</evidence>
<evidence type="ECO:0000256" key="3">
    <source>
        <dbReference type="PROSITE-ProRule" id="PRU00221"/>
    </source>
</evidence>
<dbReference type="SUPFAM" id="SSF50978">
    <property type="entry name" value="WD40 repeat-like"/>
    <property type="match status" value="1"/>
</dbReference>
<dbReference type="EMBL" id="JAXCGZ010019177">
    <property type="protein sequence ID" value="KAK7066467.1"/>
    <property type="molecule type" value="Genomic_DNA"/>
</dbReference>
<dbReference type="Pfam" id="PF00400">
    <property type="entry name" value="WD40"/>
    <property type="match status" value="1"/>
</dbReference>
<organism evidence="4 5">
    <name type="scientific">Halocaridina rubra</name>
    <name type="common">Hawaiian red shrimp</name>
    <dbReference type="NCBI Taxonomy" id="373956"/>
    <lineage>
        <taxon>Eukaryota</taxon>
        <taxon>Metazoa</taxon>
        <taxon>Ecdysozoa</taxon>
        <taxon>Arthropoda</taxon>
        <taxon>Crustacea</taxon>
        <taxon>Multicrustacea</taxon>
        <taxon>Malacostraca</taxon>
        <taxon>Eumalacostraca</taxon>
        <taxon>Eucarida</taxon>
        <taxon>Decapoda</taxon>
        <taxon>Pleocyemata</taxon>
        <taxon>Caridea</taxon>
        <taxon>Atyoidea</taxon>
        <taxon>Atyidae</taxon>
        <taxon>Halocaridina</taxon>
    </lineage>
</organism>
<dbReference type="InterPro" id="IPR001680">
    <property type="entry name" value="WD40_rpt"/>
</dbReference>
<dbReference type="PANTHER" id="PTHR13720:SF33">
    <property type="entry name" value="HELP DOMAIN-CONTAINING PROTEIN"/>
    <property type="match status" value="1"/>
</dbReference>
<comment type="caution">
    <text evidence="4">The sequence shown here is derived from an EMBL/GenBank/DDBJ whole genome shotgun (WGS) entry which is preliminary data.</text>
</comment>
<dbReference type="PROSITE" id="PS00678">
    <property type="entry name" value="WD_REPEATS_1"/>
    <property type="match status" value="1"/>
</dbReference>
<feature type="repeat" description="WD" evidence="3">
    <location>
        <begin position="21"/>
        <end position="55"/>
    </location>
</feature>
<reference evidence="4 5" key="1">
    <citation type="submission" date="2023-11" db="EMBL/GenBank/DDBJ databases">
        <title>Halocaridina rubra genome assembly.</title>
        <authorList>
            <person name="Smith C."/>
        </authorList>
    </citation>
    <scope>NUCLEOTIDE SEQUENCE [LARGE SCALE GENOMIC DNA]</scope>
    <source>
        <strain evidence="4">EP-1</strain>
        <tissue evidence="4">Whole</tissue>
    </source>
</reference>
<evidence type="ECO:0000256" key="2">
    <source>
        <dbReference type="ARBA" id="ARBA00022737"/>
    </source>
</evidence>
<gene>
    <name evidence="4" type="primary">EML6</name>
    <name evidence="4" type="ORF">SK128_000636</name>
</gene>
<protein>
    <submittedName>
        <fullName evidence="4">Echinoderm microtubule-associated protein-like 6</fullName>
    </submittedName>
</protein>
<proteinExistence type="predicted"/>
<dbReference type="InterPro" id="IPR019775">
    <property type="entry name" value="WD40_repeat_CS"/>
</dbReference>
<dbReference type="InterPro" id="IPR015943">
    <property type="entry name" value="WD40/YVTN_repeat-like_dom_sf"/>
</dbReference>
<keyword evidence="5" id="KW-1185">Reference proteome</keyword>
<dbReference type="Proteomes" id="UP001381693">
    <property type="component" value="Unassembled WGS sequence"/>
</dbReference>
<dbReference type="Gene3D" id="2.130.10.10">
    <property type="entry name" value="YVTN repeat-like/Quinoprotein amine dehydrogenase"/>
    <property type="match status" value="2"/>
</dbReference>
<name>A0AAN8WJY5_HALRR</name>